<evidence type="ECO:0000256" key="1">
    <source>
        <dbReference type="SAM" id="MobiDB-lite"/>
    </source>
</evidence>
<name>A0A6D2IEA9_9BRAS</name>
<dbReference type="OrthoDB" id="1750034at2759"/>
<organism evidence="3 4">
    <name type="scientific">Microthlaspi erraticum</name>
    <dbReference type="NCBI Taxonomy" id="1685480"/>
    <lineage>
        <taxon>Eukaryota</taxon>
        <taxon>Viridiplantae</taxon>
        <taxon>Streptophyta</taxon>
        <taxon>Embryophyta</taxon>
        <taxon>Tracheophyta</taxon>
        <taxon>Spermatophyta</taxon>
        <taxon>Magnoliopsida</taxon>
        <taxon>eudicotyledons</taxon>
        <taxon>Gunneridae</taxon>
        <taxon>Pentapetalae</taxon>
        <taxon>rosids</taxon>
        <taxon>malvids</taxon>
        <taxon>Brassicales</taxon>
        <taxon>Brassicaceae</taxon>
        <taxon>Coluteocarpeae</taxon>
        <taxon>Microthlaspi</taxon>
    </lineage>
</organism>
<comment type="caution">
    <text evidence="3">The sequence shown here is derived from an EMBL/GenBank/DDBJ whole genome shotgun (WGS) entry which is preliminary data.</text>
</comment>
<protein>
    <recommendedName>
        <fullName evidence="2">F-box domain-containing protein</fullName>
    </recommendedName>
</protein>
<feature type="compositionally biased region" description="Polar residues" evidence="1">
    <location>
        <begin position="1"/>
        <end position="12"/>
    </location>
</feature>
<dbReference type="SMART" id="SM00256">
    <property type="entry name" value="FBOX"/>
    <property type="match status" value="1"/>
</dbReference>
<dbReference type="AlphaFoldDB" id="A0A6D2IEA9"/>
<dbReference type="InterPro" id="IPR036047">
    <property type="entry name" value="F-box-like_dom_sf"/>
</dbReference>
<dbReference type="Pfam" id="PF08268">
    <property type="entry name" value="FBA_3"/>
    <property type="match status" value="1"/>
</dbReference>
<keyword evidence="4" id="KW-1185">Reference proteome</keyword>
<dbReference type="InterPro" id="IPR013187">
    <property type="entry name" value="F-box-assoc_dom_typ3"/>
</dbReference>
<feature type="region of interest" description="Disordered" evidence="1">
    <location>
        <begin position="1"/>
        <end position="28"/>
    </location>
</feature>
<dbReference type="Pfam" id="PF00646">
    <property type="entry name" value="F-box"/>
    <property type="match status" value="1"/>
</dbReference>
<dbReference type="EMBL" id="CACVBM020000788">
    <property type="protein sequence ID" value="CAA7023562.1"/>
    <property type="molecule type" value="Genomic_DNA"/>
</dbReference>
<evidence type="ECO:0000313" key="3">
    <source>
        <dbReference type="EMBL" id="CAA7023562.1"/>
    </source>
</evidence>
<dbReference type="SUPFAM" id="SSF81383">
    <property type="entry name" value="F-box domain"/>
    <property type="match status" value="1"/>
</dbReference>
<feature type="domain" description="F-box" evidence="2">
    <location>
        <begin position="30"/>
        <end position="70"/>
    </location>
</feature>
<reference evidence="3" key="1">
    <citation type="submission" date="2020-01" db="EMBL/GenBank/DDBJ databases">
        <authorList>
            <person name="Mishra B."/>
        </authorList>
    </citation>
    <scope>NUCLEOTIDE SEQUENCE [LARGE SCALE GENOMIC DNA]</scope>
</reference>
<dbReference type="PANTHER" id="PTHR31111:SF125">
    <property type="entry name" value="F-BOX PROTEIN CPR30-LIKE"/>
    <property type="match status" value="1"/>
</dbReference>
<gene>
    <name evidence="3" type="ORF">MERR_LOCUS10797</name>
</gene>
<accession>A0A6D2IEA9</accession>
<dbReference type="InterPro" id="IPR001810">
    <property type="entry name" value="F-box_dom"/>
</dbReference>
<sequence length="159" mass="17742">MKTRRQQYVSRPSSSTSSTSAKEDNSETTISTDLMIEISLRLPAKSIARSRCVSKLWNSTLRDPLFTELFLTMSSARPRLLFSLVEDRELCFFSAPQGESSSTVAADYHLQFTLDDSYKVCGHVRGLVCLADIRNVKGKETAHVICKPSTGQLLAFTQK</sequence>
<dbReference type="PANTHER" id="PTHR31111">
    <property type="entry name" value="BNAA05G37150D PROTEIN-RELATED"/>
    <property type="match status" value="1"/>
</dbReference>
<evidence type="ECO:0000259" key="2">
    <source>
        <dbReference type="SMART" id="SM00256"/>
    </source>
</evidence>
<evidence type="ECO:0000313" key="4">
    <source>
        <dbReference type="Proteomes" id="UP000467841"/>
    </source>
</evidence>
<proteinExistence type="predicted"/>
<dbReference type="Proteomes" id="UP000467841">
    <property type="component" value="Unassembled WGS sequence"/>
</dbReference>